<dbReference type="Pfam" id="PF07690">
    <property type="entry name" value="MFS_1"/>
    <property type="match status" value="1"/>
</dbReference>
<protein>
    <submittedName>
        <fullName evidence="8">MFS general substrate transporter</fullName>
    </submittedName>
</protein>
<feature type="transmembrane region" description="Helical" evidence="6">
    <location>
        <begin position="175"/>
        <end position="196"/>
    </location>
</feature>
<evidence type="ECO:0000256" key="3">
    <source>
        <dbReference type="ARBA" id="ARBA00022692"/>
    </source>
</evidence>
<dbReference type="Proteomes" id="UP000076798">
    <property type="component" value="Unassembled WGS sequence"/>
</dbReference>
<feature type="transmembrane region" description="Helical" evidence="6">
    <location>
        <begin position="84"/>
        <end position="107"/>
    </location>
</feature>
<evidence type="ECO:0000256" key="5">
    <source>
        <dbReference type="ARBA" id="ARBA00023136"/>
    </source>
</evidence>
<keyword evidence="9" id="KW-1185">Reference proteome</keyword>
<feature type="transmembrane region" description="Helical" evidence="6">
    <location>
        <begin position="45"/>
        <end position="64"/>
    </location>
</feature>
<feature type="domain" description="Major facilitator superfamily (MFS) profile" evidence="7">
    <location>
        <begin position="49"/>
        <end position="456"/>
    </location>
</feature>
<dbReference type="STRING" id="1314776.A0A166F0B5"/>
<name>A0A166F0B5_9AGAM</name>
<evidence type="ECO:0000256" key="6">
    <source>
        <dbReference type="SAM" id="Phobius"/>
    </source>
</evidence>
<dbReference type="PANTHER" id="PTHR43791">
    <property type="entry name" value="PERMEASE-RELATED"/>
    <property type="match status" value="1"/>
</dbReference>
<dbReference type="OrthoDB" id="2985014at2759"/>
<accession>A0A166F0B5</accession>
<dbReference type="InterPro" id="IPR036259">
    <property type="entry name" value="MFS_trans_sf"/>
</dbReference>
<dbReference type="SUPFAM" id="SSF103473">
    <property type="entry name" value="MFS general substrate transporter"/>
    <property type="match status" value="1"/>
</dbReference>
<evidence type="ECO:0000259" key="7">
    <source>
        <dbReference type="PROSITE" id="PS50850"/>
    </source>
</evidence>
<dbReference type="GO" id="GO:0016020">
    <property type="term" value="C:membrane"/>
    <property type="evidence" value="ECO:0007669"/>
    <property type="project" value="UniProtKB-SubCell"/>
</dbReference>
<feature type="transmembrane region" description="Helical" evidence="6">
    <location>
        <begin position="119"/>
        <end position="139"/>
    </location>
</feature>
<evidence type="ECO:0000256" key="4">
    <source>
        <dbReference type="ARBA" id="ARBA00022989"/>
    </source>
</evidence>
<feature type="transmembrane region" description="Helical" evidence="6">
    <location>
        <begin position="367"/>
        <end position="386"/>
    </location>
</feature>
<evidence type="ECO:0000313" key="8">
    <source>
        <dbReference type="EMBL" id="KZT40140.1"/>
    </source>
</evidence>
<dbReference type="InterPro" id="IPR011701">
    <property type="entry name" value="MFS"/>
</dbReference>
<dbReference type="FunFam" id="1.20.1250.20:FF:000013">
    <property type="entry name" value="MFS general substrate transporter"/>
    <property type="match status" value="1"/>
</dbReference>
<dbReference type="InterPro" id="IPR020846">
    <property type="entry name" value="MFS_dom"/>
</dbReference>
<dbReference type="Gene3D" id="1.20.1250.20">
    <property type="entry name" value="MFS general substrate transporter like domains"/>
    <property type="match status" value="2"/>
</dbReference>
<dbReference type="GO" id="GO:0022857">
    <property type="term" value="F:transmembrane transporter activity"/>
    <property type="evidence" value="ECO:0007669"/>
    <property type="project" value="InterPro"/>
</dbReference>
<dbReference type="EMBL" id="KV428036">
    <property type="protein sequence ID" value="KZT40140.1"/>
    <property type="molecule type" value="Genomic_DNA"/>
</dbReference>
<keyword evidence="4 6" id="KW-1133">Transmembrane helix</keyword>
<dbReference type="PANTHER" id="PTHR43791:SF85">
    <property type="entry name" value="TRANSPORTER, PUTATIVE (AFU_ORTHOLOGUE AFUA_6G00710)-RELATED"/>
    <property type="match status" value="1"/>
</dbReference>
<feature type="transmembrane region" description="Helical" evidence="6">
    <location>
        <begin position="208"/>
        <end position="230"/>
    </location>
</feature>
<proteinExistence type="predicted"/>
<keyword evidence="2" id="KW-0813">Transport</keyword>
<keyword evidence="5 6" id="KW-0472">Membrane</keyword>
<keyword evidence="3 6" id="KW-0812">Transmembrane</keyword>
<feature type="transmembrane region" description="Helical" evidence="6">
    <location>
        <begin position="429"/>
        <end position="448"/>
    </location>
</feature>
<comment type="subcellular location">
    <subcellularLocation>
        <location evidence="1">Membrane</location>
        <topology evidence="1">Multi-pass membrane protein</topology>
    </subcellularLocation>
</comment>
<reference evidence="8 9" key="1">
    <citation type="journal article" date="2016" name="Mol. Biol. Evol.">
        <title>Comparative Genomics of Early-Diverging Mushroom-Forming Fungi Provides Insights into the Origins of Lignocellulose Decay Capabilities.</title>
        <authorList>
            <person name="Nagy L.G."/>
            <person name="Riley R."/>
            <person name="Tritt A."/>
            <person name="Adam C."/>
            <person name="Daum C."/>
            <person name="Floudas D."/>
            <person name="Sun H."/>
            <person name="Yadav J.S."/>
            <person name="Pangilinan J."/>
            <person name="Larsson K.H."/>
            <person name="Matsuura K."/>
            <person name="Barry K."/>
            <person name="Labutti K."/>
            <person name="Kuo R."/>
            <person name="Ohm R.A."/>
            <person name="Bhattacharya S.S."/>
            <person name="Shirouzu T."/>
            <person name="Yoshinaga Y."/>
            <person name="Martin F.M."/>
            <person name="Grigoriev I.V."/>
            <person name="Hibbett D.S."/>
        </authorList>
    </citation>
    <scope>NUCLEOTIDE SEQUENCE [LARGE SCALE GENOMIC DNA]</scope>
    <source>
        <strain evidence="8 9">HHB10207 ss-3</strain>
    </source>
</reference>
<feature type="transmembrane region" description="Helical" evidence="6">
    <location>
        <begin position="337"/>
        <end position="355"/>
    </location>
</feature>
<gene>
    <name evidence="8" type="ORF">SISSUDRAFT_983704</name>
</gene>
<evidence type="ECO:0000256" key="2">
    <source>
        <dbReference type="ARBA" id="ARBA00022448"/>
    </source>
</evidence>
<feature type="transmembrane region" description="Helical" evidence="6">
    <location>
        <begin position="145"/>
        <end position="163"/>
    </location>
</feature>
<organism evidence="8 9">
    <name type="scientific">Sistotremastrum suecicum HHB10207 ss-3</name>
    <dbReference type="NCBI Taxonomy" id="1314776"/>
    <lineage>
        <taxon>Eukaryota</taxon>
        <taxon>Fungi</taxon>
        <taxon>Dikarya</taxon>
        <taxon>Basidiomycota</taxon>
        <taxon>Agaricomycotina</taxon>
        <taxon>Agaricomycetes</taxon>
        <taxon>Sistotremastrales</taxon>
        <taxon>Sistotremastraceae</taxon>
        <taxon>Sistotremastrum</taxon>
    </lineage>
</organism>
<feature type="transmembrane region" description="Helical" evidence="6">
    <location>
        <begin position="398"/>
        <end position="417"/>
    </location>
</feature>
<evidence type="ECO:0000313" key="9">
    <source>
        <dbReference type="Proteomes" id="UP000076798"/>
    </source>
</evidence>
<dbReference type="PROSITE" id="PS50850">
    <property type="entry name" value="MFS"/>
    <property type="match status" value="1"/>
</dbReference>
<sequence length="485" mass="53720">MSALIHNTAPHSTRLSNSSVEKVNDDLDIIEYHPSRLLRRALWKIDLTVMPIVIMLYFLSFLPHRNIGNAKVAGLTTDLKMGPTQFSVALTVTYIPYILIEIPANLVLKRFGANRTLPLLVVLWGIATTSQGAVTSYHGLIACRFFLGLAEGGILPGLILYLSSFYRRDQMNVRMSLLFTATSLAGAFSGLLAAAISNLAGKGGKPGWAWIFMLEGAFTVLVGLLSFFIMPKRPEEATFLTLEEKEELSGFREDWISDEHMQTFSWSEVGSTFKEPHLYLFSLGLKPHSLFHSAPSIVNSLGHSANRSQLLTVPPYAVAFVVSIIASYLSDKYRQRGITLIGCSILMLVGYSMFLGSSNKHVDYGSLILQVTGTYTAAPAISAWVANNFQPHYRRATAISWAFMITNCGGIFSTWIFNDAPRYNKATKINVGASVVLGTVSLASLIYLRDQNSKKRRWLKVNDESTLGSEAKVLGNRHPRFEYTL</sequence>
<dbReference type="AlphaFoldDB" id="A0A166F0B5"/>
<evidence type="ECO:0000256" key="1">
    <source>
        <dbReference type="ARBA" id="ARBA00004141"/>
    </source>
</evidence>
<dbReference type="FunFam" id="1.20.1250.20:FF:000034">
    <property type="entry name" value="MFS general substrate transporter"/>
    <property type="match status" value="1"/>
</dbReference>